<accession>A0ACB8TU27</accession>
<organism evidence="1 2">
    <name type="scientific">Irpex rosettiformis</name>
    <dbReference type="NCBI Taxonomy" id="378272"/>
    <lineage>
        <taxon>Eukaryota</taxon>
        <taxon>Fungi</taxon>
        <taxon>Dikarya</taxon>
        <taxon>Basidiomycota</taxon>
        <taxon>Agaricomycotina</taxon>
        <taxon>Agaricomycetes</taxon>
        <taxon>Polyporales</taxon>
        <taxon>Irpicaceae</taxon>
        <taxon>Irpex</taxon>
    </lineage>
</organism>
<dbReference type="EMBL" id="MU274930">
    <property type="protein sequence ID" value="KAI0085517.1"/>
    <property type="molecule type" value="Genomic_DNA"/>
</dbReference>
<protein>
    <submittedName>
        <fullName evidence="1">Uncharacterized protein</fullName>
    </submittedName>
</protein>
<evidence type="ECO:0000313" key="2">
    <source>
        <dbReference type="Proteomes" id="UP001055072"/>
    </source>
</evidence>
<dbReference type="Proteomes" id="UP001055072">
    <property type="component" value="Unassembled WGS sequence"/>
</dbReference>
<name>A0ACB8TU27_9APHY</name>
<reference evidence="1" key="1">
    <citation type="journal article" date="2021" name="Environ. Microbiol.">
        <title>Gene family expansions and transcriptome signatures uncover fungal adaptations to wood decay.</title>
        <authorList>
            <person name="Hage H."/>
            <person name="Miyauchi S."/>
            <person name="Viragh M."/>
            <person name="Drula E."/>
            <person name="Min B."/>
            <person name="Chaduli D."/>
            <person name="Navarro D."/>
            <person name="Favel A."/>
            <person name="Norest M."/>
            <person name="Lesage-Meessen L."/>
            <person name="Balint B."/>
            <person name="Merenyi Z."/>
            <person name="de Eugenio L."/>
            <person name="Morin E."/>
            <person name="Martinez A.T."/>
            <person name="Baldrian P."/>
            <person name="Stursova M."/>
            <person name="Martinez M.J."/>
            <person name="Novotny C."/>
            <person name="Magnuson J.K."/>
            <person name="Spatafora J.W."/>
            <person name="Maurice S."/>
            <person name="Pangilinan J."/>
            <person name="Andreopoulos W."/>
            <person name="LaButti K."/>
            <person name="Hundley H."/>
            <person name="Na H."/>
            <person name="Kuo A."/>
            <person name="Barry K."/>
            <person name="Lipzen A."/>
            <person name="Henrissat B."/>
            <person name="Riley R."/>
            <person name="Ahrendt S."/>
            <person name="Nagy L.G."/>
            <person name="Grigoriev I.V."/>
            <person name="Martin F."/>
            <person name="Rosso M.N."/>
        </authorList>
    </citation>
    <scope>NUCLEOTIDE SEQUENCE</scope>
    <source>
        <strain evidence="1">CBS 384.51</strain>
    </source>
</reference>
<gene>
    <name evidence="1" type="ORF">BDY19DRAFT_438484</name>
</gene>
<evidence type="ECO:0000313" key="1">
    <source>
        <dbReference type="EMBL" id="KAI0085517.1"/>
    </source>
</evidence>
<proteinExistence type="predicted"/>
<sequence length="656" mass="71265">MAALYLHQALFQPADVPQPHSPSSRHSRQILSRQPSSFSSATVNASSENSHAPLVESYTDSPAYLDLLTRHPPNPFEGSAVTELSLHGDPITERERKGRREQTVRKRLHRLKWARRVFRAIISGWAIYNTIRYFLAFTTYPSHDRQVAALTLGSVAALSLALTLTSQVLGIFSPHFGWNYSATSLYTRLQTCLNYAASVLLLGPAIVNVVLTVLWRRSSDHAQSLQGRCHWDIDVVWSGTGFECGVDHTVSWGYWLAGAVARLVLTACILTACHFISYAYATTRRPSRRRMSRSRSVSSTGHTARSAPSFQSSRTMTSLTTTPVSLGGHPRLPNSRPTSSDFTHSSSNTSLNASPDTPGLRRSQSRITSDGQLLSEGRARQGRISFSSRSAPSSQGHSFRDEMIPESPTSSEEDYPNAVETDVYGRPAHRPSGTYISVPSPLTPLAESPNPLLQDEVHVFDDHFDSLMAQVARETDHGIHLAQNDQPGYYSPYQDPNPNPEAYEPFPTGEDDAEYVPVVGHFIQRMPTIESLGSREVMSLSSLQRGDRSVHTLSRPPTRATTLTNMMSEPSGSQPPSRSNSLTASIMLSSSAPEREGLGSGGIAELGAFSDSPQVSGGSSYHGATKSTLSYYTAKGSTGSSGDSANAPSQGPPASS</sequence>
<comment type="caution">
    <text evidence="1">The sequence shown here is derived from an EMBL/GenBank/DDBJ whole genome shotgun (WGS) entry which is preliminary data.</text>
</comment>
<keyword evidence="2" id="KW-1185">Reference proteome</keyword>